<dbReference type="GeneID" id="113125518"/>
<dbReference type="PANTHER" id="PTHR14636">
    <property type="entry name" value="TPA-INDUCED TRANSMEMBRANE PROTEIN"/>
    <property type="match status" value="1"/>
</dbReference>
<evidence type="ECO:0000313" key="2">
    <source>
        <dbReference type="Ensembl" id="ENSMAMP00000017605.1"/>
    </source>
</evidence>
<dbReference type="PANTHER" id="PTHR14636:SF1">
    <property type="entry name" value="TPA-INDUCED TRANSMEMBRANE PROTEIN"/>
    <property type="match status" value="1"/>
</dbReference>
<accession>A0A3Q3S561</accession>
<dbReference type="InterPro" id="IPR033223">
    <property type="entry name" value="TTMP"/>
</dbReference>
<dbReference type="GeneTree" id="ENSGT00940000168248"/>
<proteinExistence type="predicted"/>
<dbReference type="OrthoDB" id="8879801at2759"/>
<evidence type="ECO:0000256" key="1">
    <source>
        <dbReference type="SAM" id="Phobius"/>
    </source>
</evidence>
<dbReference type="InParanoid" id="A0A3Q3S561"/>
<organism evidence="2 3">
    <name type="scientific">Mastacembelus armatus</name>
    <name type="common">zig-zag eel</name>
    <dbReference type="NCBI Taxonomy" id="205130"/>
    <lineage>
        <taxon>Eukaryota</taxon>
        <taxon>Metazoa</taxon>
        <taxon>Chordata</taxon>
        <taxon>Craniata</taxon>
        <taxon>Vertebrata</taxon>
        <taxon>Euteleostomi</taxon>
        <taxon>Actinopterygii</taxon>
        <taxon>Neopterygii</taxon>
        <taxon>Teleostei</taxon>
        <taxon>Neoteleostei</taxon>
        <taxon>Acanthomorphata</taxon>
        <taxon>Anabantaria</taxon>
        <taxon>Synbranchiformes</taxon>
        <taxon>Mastacembelidae</taxon>
        <taxon>Mastacembelus</taxon>
    </lineage>
</organism>
<name>A0A3Q3S561_9TELE</name>
<protein>
    <submittedName>
        <fullName evidence="2">Chromosome 13 C3orf52 homolog</fullName>
    </submittedName>
</protein>
<reference evidence="2" key="2">
    <citation type="submission" date="2025-09" db="UniProtKB">
        <authorList>
            <consortium name="Ensembl"/>
        </authorList>
    </citation>
    <scope>IDENTIFICATION</scope>
</reference>
<dbReference type="Proteomes" id="UP000261640">
    <property type="component" value="Unplaced"/>
</dbReference>
<dbReference type="SUPFAM" id="SSF82671">
    <property type="entry name" value="SEA domain"/>
    <property type="match status" value="1"/>
</dbReference>
<dbReference type="AlphaFoldDB" id="A0A3Q3S561"/>
<keyword evidence="1" id="KW-0472">Membrane</keyword>
<evidence type="ECO:0000313" key="3">
    <source>
        <dbReference type="Proteomes" id="UP000261640"/>
    </source>
</evidence>
<feature type="transmembrane region" description="Helical" evidence="1">
    <location>
        <begin position="81"/>
        <end position="106"/>
    </location>
</feature>
<dbReference type="CTD" id="110437884"/>
<dbReference type="InterPro" id="IPR036364">
    <property type="entry name" value="SEA_dom_sf"/>
</dbReference>
<reference evidence="2" key="1">
    <citation type="submission" date="2025-08" db="UniProtKB">
        <authorList>
            <consortium name="Ensembl"/>
        </authorList>
    </citation>
    <scope>IDENTIFICATION</scope>
</reference>
<dbReference type="Ensembl" id="ENSMAMT00000018073.2">
    <property type="protein sequence ID" value="ENSMAMP00000017605.1"/>
    <property type="gene ID" value="ENSMAMG00000011916.2"/>
</dbReference>
<sequence>MDIELQAAGNRDGVNYRPVEETERDWLVSTQNAGNNGEMMPSGNEAVSQKNLQNTHIPQENSTLCRIKRDLNEVVFWKVKVWMIIIISFLVILAVIFISVCVCSAVHEDEEEKFDPSLPAVAQYFNGSFQLAFEQKLVTLSSSESQADLQKTLADLYRSSPALAQYFSKAEIYGFRNGSVDYRLTFLIPEAHQDQLRKFTLSREVVYNVFRQFLYDQEQDKSGQMYIDPVSLIMI</sequence>
<dbReference type="RefSeq" id="XP_026154814.1">
    <property type="nucleotide sequence ID" value="XM_026299029.2"/>
</dbReference>
<dbReference type="Gene3D" id="3.30.70.960">
    <property type="entry name" value="SEA domain"/>
    <property type="match status" value="1"/>
</dbReference>
<keyword evidence="1" id="KW-0812">Transmembrane</keyword>
<keyword evidence="3" id="KW-1185">Reference proteome</keyword>
<keyword evidence="1" id="KW-1133">Transmembrane helix</keyword>